<gene>
    <name evidence="11" type="primary">dnaE</name>
    <name evidence="11" type="ORF">ERCICURV3402_204</name>
</gene>
<dbReference type="SUPFAM" id="SSF89550">
    <property type="entry name" value="PHP domain-like"/>
    <property type="match status" value="1"/>
</dbReference>
<evidence type="ECO:0000256" key="1">
    <source>
        <dbReference type="ARBA" id="ARBA00004496"/>
    </source>
</evidence>
<keyword evidence="6 11" id="KW-0548">Nucleotidyltransferase</keyword>
<dbReference type="Pfam" id="PF14579">
    <property type="entry name" value="HHH_6"/>
    <property type="match status" value="1"/>
</dbReference>
<dbReference type="InterPro" id="IPR004805">
    <property type="entry name" value="DnaE2/DnaE/PolC"/>
</dbReference>
<dbReference type="PANTHER" id="PTHR32294:SF0">
    <property type="entry name" value="DNA POLYMERASE III SUBUNIT ALPHA"/>
    <property type="match status" value="1"/>
</dbReference>
<dbReference type="AlphaFoldDB" id="A0A451D7U8"/>
<dbReference type="NCBIfam" id="NF004226">
    <property type="entry name" value="PRK05673.1"/>
    <property type="match status" value="1"/>
</dbReference>
<evidence type="ECO:0000256" key="2">
    <source>
        <dbReference type="ARBA" id="ARBA00012417"/>
    </source>
</evidence>
<dbReference type="EC" id="2.7.7.7" evidence="2"/>
<keyword evidence="4" id="KW-0963">Cytoplasm</keyword>
<feature type="domain" description="Polymerase/histidinol phosphatase N-terminal" evidence="10">
    <location>
        <begin position="7"/>
        <end position="74"/>
    </location>
</feature>
<comment type="catalytic activity">
    <reaction evidence="9">
        <text>DNA(n) + a 2'-deoxyribonucleoside 5'-triphosphate = DNA(n+1) + diphosphate</text>
        <dbReference type="Rhea" id="RHEA:22508"/>
        <dbReference type="Rhea" id="RHEA-COMP:17339"/>
        <dbReference type="Rhea" id="RHEA-COMP:17340"/>
        <dbReference type="ChEBI" id="CHEBI:33019"/>
        <dbReference type="ChEBI" id="CHEBI:61560"/>
        <dbReference type="ChEBI" id="CHEBI:173112"/>
        <dbReference type="EC" id="2.7.7.7"/>
    </reaction>
</comment>
<evidence type="ECO:0000256" key="4">
    <source>
        <dbReference type="ARBA" id="ARBA00022490"/>
    </source>
</evidence>
<dbReference type="InterPro" id="IPR012340">
    <property type="entry name" value="NA-bd_OB-fold"/>
</dbReference>
<evidence type="ECO:0000256" key="8">
    <source>
        <dbReference type="ARBA" id="ARBA00022932"/>
    </source>
</evidence>
<protein>
    <recommendedName>
        <fullName evidence="3">DNA polymerase III subunit alpha</fullName>
        <ecNumber evidence="2">2.7.7.7</ecNumber>
    </recommendedName>
</protein>
<dbReference type="InterPro" id="IPR003141">
    <property type="entry name" value="Pol/His_phosphatase_N"/>
</dbReference>
<dbReference type="InterPro" id="IPR040982">
    <property type="entry name" value="DNA_pol3_finger"/>
</dbReference>
<dbReference type="GO" id="GO:0003676">
    <property type="term" value="F:nucleic acid binding"/>
    <property type="evidence" value="ECO:0007669"/>
    <property type="project" value="InterPro"/>
</dbReference>
<evidence type="ECO:0000256" key="6">
    <source>
        <dbReference type="ARBA" id="ARBA00022695"/>
    </source>
</evidence>
<dbReference type="GeneID" id="66304482"/>
<dbReference type="FunFam" id="1.10.150.870:FF:000001">
    <property type="entry name" value="DNA polymerase III subunit alpha"/>
    <property type="match status" value="1"/>
</dbReference>
<dbReference type="InterPro" id="IPR004365">
    <property type="entry name" value="NA-bd_OB_tRNA"/>
</dbReference>
<dbReference type="FunFam" id="1.10.10.1600:FF:000001">
    <property type="entry name" value="DNA polymerase III subunit alpha"/>
    <property type="match status" value="1"/>
</dbReference>
<dbReference type="GO" id="GO:0008408">
    <property type="term" value="F:3'-5' exonuclease activity"/>
    <property type="evidence" value="ECO:0007669"/>
    <property type="project" value="InterPro"/>
</dbReference>
<dbReference type="InterPro" id="IPR049821">
    <property type="entry name" value="PolIIIA_DnaE1_PHP"/>
</dbReference>
<dbReference type="InterPro" id="IPR016195">
    <property type="entry name" value="Pol/histidinol_Pase-like"/>
</dbReference>
<dbReference type="RefSeq" id="WP_157992513.1">
    <property type="nucleotide sequence ID" value="NZ_LR217713.1"/>
</dbReference>
<proteinExistence type="predicted"/>
<evidence type="ECO:0000313" key="11">
    <source>
        <dbReference type="EMBL" id="VFP81876.1"/>
    </source>
</evidence>
<dbReference type="InterPro" id="IPR004013">
    <property type="entry name" value="PHP_dom"/>
</dbReference>
<dbReference type="InterPro" id="IPR029460">
    <property type="entry name" value="DNAPol_HHH"/>
</dbReference>
<evidence type="ECO:0000313" key="12">
    <source>
        <dbReference type="Proteomes" id="UP000294441"/>
    </source>
</evidence>
<dbReference type="GO" id="GO:0005737">
    <property type="term" value="C:cytoplasm"/>
    <property type="evidence" value="ECO:0007669"/>
    <property type="project" value="UniProtKB-SubCell"/>
</dbReference>
<evidence type="ECO:0000259" key="10">
    <source>
        <dbReference type="SMART" id="SM00481"/>
    </source>
</evidence>
<dbReference type="CDD" id="cd07433">
    <property type="entry name" value="PHP_PolIIIA_DnaE1"/>
    <property type="match status" value="1"/>
</dbReference>
<dbReference type="PANTHER" id="PTHR32294">
    <property type="entry name" value="DNA POLYMERASE III SUBUNIT ALPHA"/>
    <property type="match status" value="1"/>
</dbReference>
<dbReference type="InterPro" id="IPR041931">
    <property type="entry name" value="DNA_pol3_alpha_thumb_dom"/>
</dbReference>
<accession>A0A451D7U8</accession>
<dbReference type="CDD" id="cd04485">
    <property type="entry name" value="DnaE_OBF"/>
    <property type="match status" value="1"/>
</dbReference>
<dbReference type="Gene3D" id="3.20.20.140">
    <property type="entry name" value="Metal-dependent hydrolases"/>
    <property type="match status" value="1"/>
</dbReference>
<dbReference type="Gene3D" id="1.10.10.1600">
    <property type="entry name" value="Bacterial DNA polymerase III alpha subunit, thumb domain"/>
    <property type="match status" value="1"/>
</dbReference>
<dbReference type="OrthoDB" id="9803237at2"/>
<comment type="subcellular location">
    <subcellularLocation>
        <location evidence="1">Cytoplasm</location>
    </subcellularLocation>
</comment>
<dbReference type="Gene3D" id="2.40.50.140">
    <property type="entry name" value="Nucleic acid-binding proteins"/>
    <property type="match status" value="1"/>
</dbReference>
<dbReference type="Gene3D" id="1.10.150.870">
    <property type="match status" value="1"/>
</dbReference>
<dbReference type="Pfam" id="PF17657">
    <property type="entry name" value="DNA_pol3_finger"/>
    <property type="match status" value="1"/>
</dbReference>
<dbReference type="GO" id="GO:0003887">
    <property type="term" value="F:DNA-directed DNA polymerase activity"/>
    <property type="evidence" value="ECO:0007669"/>
    <property type="project" value="UniProtKB-KW"/>
</dbReference>
<evidence type="ECO:0000256" key="5">
    <source>
        <dbReference type="ARBA" id="ARBA00022679"/>
    </source>
</evidence>
<dbReference type="NCBIfam" id="TIGR00594">
    <property type="entry name" value="polc"/>
    <property type="match status" value="1"/>
</dbReference>
<keyword evidence="8" id="KW-0239">DNA-directed DNA polymerase</keyword>
<keyword evidence="5 11" id="KW-0808">Transferase</keyword>
<dbReference type="FunFam" id="3.20.20.140:FF:000028">
    <property type="entry name" value="DNA polymerase III subunit alpha"/>
    <property type="match status" value="1"/>
</dbReference>
<dbReference type="Pfam" id="PF07733">
    <property type="entry name" value="DNA_pol3_alpha"/>
    <property type="match status" value="1"/>
</dbReference>
<dbReference type="Pfam" id="PF01336">
    <property type="entry name" value="tRNA_anti-codon"/>
    <property type="match status" value="1"/>
</dbReference>
<dbReference type="Pfam" id="PF20914">
    <property type="entry name" value="DNA_pol_IIIA_C"/>
    <property type="match status" value="1"/>
</dbReference>
<dbReference type="EMBL" id="LR217713">
    <property type="protein sequence ID" value="VFP81876.1"/>
    <property type="molecule type" value="Genomic_DNA"/>
</dbReference>
<dbReference type="FunFam" id="2.40.50.140:FF:000106">
    <property type="entry name" value="DNA polymerase III subunit alpha"/>
    <property type="match status" value="1"/>
</dbReference>
<organism evidence="11 12">
    <name type="scientific">Candidatus Erwinia haradaeae</name>
    <dbReference type="NCBI Taxonomy" id="1922217"/>
    <lineage>
        <taxon>Bacteria</taxon>
        <taxon>Pseudomonadati</taxon>
        <taxon>Pseudomonadota</taxon>
        <taxon>Gammaproteobacteria</taxon>
        <taxon>Enterobacterales</taxon>
        <taxon>Erwiniaceae</taxon>
        <taxon>Erwinia</taxon>
    </lineage>
</organism>
<evidence type="ECO:0000256" key="7">
    <source>
        <dbReference type="ARBA" id="ARBA00022705"/>
    </source>
</evidence>
<dbReference type="Proteomes" id="UP000294441">
    <property type="component" value="Chromosome 1"/>
</dbReference>
<dbReference type="SMART" id="SM00481">
    <property type="entry name" value="POLIIIAc"/>
    <property type="match status" value="1"/>
</dbReference>
<reference evidence="11 12" key="1">
    <citation type="submission" date="2019-02" db="EMBL/GenBank/DDBJ databases">
        <authorList>
            <person name="Manzano-Marin A."/>
            <person name="Manzano-Marin A."/>
        </authorList>
    </citation>
    <scope>NUCLEOTIDE SEQUENCE [LARGE SCALE GENOMIC DNA]</scope>
    <source>
        <strain evidence="11 12">ErCicurvipes</strain>
    </source>
</reference>
<sequence>MPEPHFVHLRVHSDYSIIDGLAKIGTLVDFVAKLGMPAVGITDFTNFFGLIKFYNAAHKKGVKPIIGADFKMSSELMGSNLSQITILATNNEGYQNLKFLISRAYLRGYGSQGPIIKRSWLVENREGILLLSGGLQGEIGQMLLRGNERQVQESTNFYQKYFPDCYYLELIRTGRINEEIYLHAAVELAVQTGIPVVATNEVCFISQLDFEAHEIRVAIQNGFTLENQKRPRLYSAQQYLRTEKEMCILFSDIPEALENSVEIARRCNVTIQLGSYFLPKFPTGSMTTEDFLVLKSKEGLEERLNIIFPEQKVRSDRRLKYDQRLQTELQVINQMGFPGYFLIVMEFIKWSKDNGVPVGPGRGSGAGSLVAYSLKITDIDPLEFNLLFERFLNPERVSLPDFDVDFCMEKRDLVIEHVAEMYGRKAVSQIITFGTMTAKAVIRDVGRVLGHPYIFVDRISKMVPADPGITLEKAFVSSSNLLALYKSDEEVKLLIDMAKKLEGVTRNAGKHAGGVVIAPTKITDFAPLYCDASGNYPVTQFDKNDIEYTGLVKFDFLGLRTLTIIDWTLAMINVNHIKNHVQPIDISSIDLNDERSFDMLRHAETTAVFQLESYGMKDLIKRLKPDCFEDIIALVALFRPGPLQCGMVDNFINRKHGLEKISYPDEQWQHELLEPVLESTYGIILYQEQVMQIAQVLAGYSLGDADMLRRAMGKKNPDEMARQRDGFERGAQANGIDGRLAIKIFNLVEKFAGYGFNKSHSAAYALVSYQTLWLKTHYPAEFMAAVMNTDMDNTDKIVTLVNECWRIGLQVLPPDINSGLYYFYVNDEGKIVYGIGAIKGIGEGPIEAIINARNQKGSFNELFEFCSRIDTRKINRRVLEKLILSGACDCLGLHRAALISVLPDALKAAHQSSKADSMGQSDMFGILTATPNRVKKVLLDVPEWSEQMQLEAEREVLGLYLTSHPINQYLQELKHYVREKCLKDIEVTRDGRITIVAGLVVATRIIVTKRGNRMGICTLDDSSGRLEVILFVDILDKFKKFLEKDRILIVSGQVIADDFNGKIKMIARDIIDINMARTRYIRGLAILLTDKKINDNLVQSLDHRLLPYSSGNIPVHLYHQNRDSRVKLCLGKDWNVSVSDQLLNDLRAWVGLKQVELEFD</sequence>
<evidence type="ECO:0000256" key="9">
    <source>
        <dbReference type="ARBA" id="ARBA00049244"/>
    </source>
</evidence>
<dbReference type="GO" id="GO:0006260">
    <property type="term" value="P:DNA replication"/>
    <property type="evidence" value="ECO:0007669"/>
    <property type="project" value="UniProtKB-KW"/>
</dbReference>
<dbReference type="InterPro" id="IPR011708">
    <property type="entry name" value="DNA_pol3_alpha_NTPase_dom"/>
</dbReference>
<dbReference type="Pfam" id="PF02811">
    <property type="entry name" value="PHP"/>
    <property type="match status" value="1"/>
</dbReference>
<evidence type="ECO:0000256" key="3">
    <source>
        <dbReference type="ARBA" id="ARBA00019114"/>
    </source>
</evidence>
<keyword evidence="7" id="KW-0235">DNA replication</keyword>
<name>A0A451D7U8_9GAMM</name>
<dbReference type="InterPro" id="IPR048472">
    <property type="entry name" value="DNA_pol_IIIA_C"/>
</dbReference>